<dbReference type="SUPFAM" id="SSF56935">
    <property type="entry name" value="Porins"/>
    <property type="match status" value="1"/>
</dbReference>
<comment type="subcellular location">
    <subcellularLocation>
        <location evidence="1 7">Cell outer membrane</location>
        <topology evidence="1 7">Multi-pass membrane protein</topology>
    </subcellularLocation>
</comment>
<keyword evidence="2 7" id="KW-0813">Transport</keyword>
<feature type="domain" description="TonB-dependent receptor plug" evidence="9">
    <location>
        <begin position="115"/>
        <end position="223"/>
    </location>
</feature>
<feature type="signal peptide" evidence="8">
    <location>
        <begin position="1"/>
        <end position="22"/>
    </location>
</feature>
<feature type="chain" id="PRO_5046832961" evidence="8">
    <location>
        <begin position="23"/>
        <end position="1014"/>
    </location>
</feature>
<dbReference type="InterPro" id="IPR023996">
    <property type="entry name" value="TonB-dep_OMP_SusC/RagA"/>
</dbReference>
<reference evidence="11" key="1">
    <citation type="journal article" date="2019" name="Int. J. Syst. Evol. Microbiol.">
        <title>The Global Catalogue of Microorganisms (GCM) 10K type strain sequencing project: providing services to taxonomists for standard genome sequencing and annotation.</title>
        <authorList>
            <consortium name="The Broad Institute Genomics Platform"/>
            <consortium name="The Broad Institute Genome Sequencing Center for Infectious Disease"/>
            <person name="Wu L."/>
            <person name="Ma J."/>
        </authorList>
    </citation>
    <scope>NUCLEOTIDE SEQUENCE [LARGE SCALE GENOMIC DNA]</scope>
    <source>
        <strain evidence="11">CCUG 61948</strain>
    </source>
</reference>
<evidence type="ECO:0000256" key="2">
    <source>
        <dbReference type="ARBA" id="ARBA00022448"/>
    </source>
</evidence>
<evidence type="ECO:0000313" key="10">
    <source>
        <dbReference type="EMBL" id="MFD0796788.1"/>
    </source>
</evidence>
<keyword evidence="11" id="KW-1185">Reference proteome</keyword>
<dbReference type="PROSITE" id="PS52016">
    <property type="entry name" value="TONB_DEPENDENT_REC_3"/>
    <property type="match status" value="1"/>
</dbReference>
<dbReference type="RefSeq" id="WP_379932708.1">
    <property type="nucleotide sequence ID" value="NZ_JBHTHY010000003.1"/>
</dbReference>
<dbReference type="InterPro" id="IPR008969">
    <property type="entry name" value="CarboxyPept-like_regulatory"/>
</dbReference>
<evidence type="ECO:0000256" key="8">
    <source>
        <dbReference type="SAM" id="SignalP"/>
    </source>
</evidence>
<sequence>MRTKTRGILTLLLAFVVHLSFAQEKTVNGTVTDQNNMPLPGVSVVIVGTTKGTQTDFDGNYAISVATGQQLRYSYIGQKSVTLTIGASNTVNVQMEDDAETLAEVVIMGYRTSTKEKSSIASQTIASETIENRPNANALQTLAGQVAGVNILASTGQPGAPPSVNIRGQASINGNTEPLYVIDDVPTDAGVFRTLNPNDIASVSVLKDAGATAIYGNRGANGVILIKTRQGNFNEGLKISYAGLLGVSTLQGNNYDLMSSPEQLRLENLVGRGRGAGLTDAEIANTPTTDWADYFFSSSVAQNHTVTLTSGSEDVSQFTSFGYSNIDGILLNSDLQRFNIRNNTNGKSKNEKFRYGVSLGINFAKSNEPNNIGGSGINRNPILGAFQAAPYISPDDYVDGASLLSPLSFVNTPLFLIDVQKNNYRRENELQLLGSLNLSYELAKGLTAKVVMSGDYRDETRTQSERPESFNALLFAQGKDPSGTQNQDVIRQFTYNQTTSLNYNTEFGKHSLNVGAFMEYFKAHFQTFGYTQQGLNPLTFAPGDGSAFIGDNPDNDFYVDTVRANILDAGLFSYFGAADYDYDGIYGVSATLRRDASYRFSDTNRWGTFYSASGRINFHNMDFMEGSVFNQLKLRGSYGTTGNQYISQDFGTPGIYFDSPDLTKDLYATGSGYGAANSLLLNRIGNNQLTWETTAQANVGIDFEVFDRRLRGSVDAYVRTTTDLFLDTPISAINAQTNLSRNTGELVNRGFEFNANYDVVRGGNDGFNLTLNAVGAFNEQEIIDLPTEDGIIDISGAPLGYREGGSIFEYYTYRYNGVNPENGNLQFLTADGTVTEQPNVDTDRVWFSQNIFPEFQGSFGFNADYKGFFVVTQFNYAVGLDRFDYDLAGFQNPTNIGQFRHSRDLQRAWTPDNTNTDIPSLDATNFGLSFDSSRYLRSADFLRLRFAQFGYNFPTKLLNGTGLTNLKLFFNGENILTFSDWRGFDPEVNNPTDVTQFRLYPTPKTYSFGIQVGF</sequence>
<dbReference type="Proteomes" id="UP001597012">
    <property type="component" value="Unassembled WGS sequence"/>
</dbReference>
<comment type="caution">
    <text evidence="10">The sequence shown here is derived from an EMBL/GenBank/DDBJ whole genome shotgun (WGS) entry which is preliminary data.</text>
</comment>
<dbReference type="Pfam" id="PF13715">
    <property type="entry name" value="CarbopepD_reg_2"/>
    <property type="match status" value="1"/>
</dbReference>
<keyword evidence="6 7" id="KW-0998">Cell outer membrane</keyword>
<dbReference type="Pfam" id="PF07715">
    <property type="entry name" value="Plug"/>
    <property type="match status" value="1"/>
</dbReference>
<accession>A0ABW3B0I5</accession>
<keyword evidence="4 7" id="KW-0812">Transmembrane</keyword>
<evidence type="ECO:0000256" key="4">
    <source>
        <dbReference type="ARBA" id="ARBA00022692"/>
    </source>
</evidence>
<name>A0ABW3B0I5_9FLAO</name>
<evidence type="ECO:0000313" key="11">
    <source>
        <dbReference type="Proteomes" id="UP001597012"/>
    </source>
</evidence>
<evidence type="ECO:0000256" key="5">
    <source>
        <dbReference type="ARBA" id="ARBA00023136"/>
    </source>
</evidence>
<dbReference type="InterPro" id="IPR036942">
    <property type="entry name" value="Beta-barrel_TonB_sf"/>
</dbReference>
<evidence type="ECO:0000256" key="3">
    <source>
        <dbReference type="ARBA" id="ARBA00022452"/>
    </source>
</evidence>
<gene>
    <name evidence="10" type="ORF">ACFQZJ_04900</name>
</gene>
<dbReference type="NCBIfam" id="TIGR04057">
    <property type="entry name" value="SusC_RagA_signa"/>
    <property type="match status" value="1"/>
</dbReference>
<dbReference type="SUPFAM" id="SSF49464">
    <property type="entry name" value="Carboxypeptidase regulatory domain-like"/>
    <property type="match status" value="1"/>
</dbReference>
<dbReference type="InterPro" id="IPR023997">
    <property type="entry name" value="TonB-dep_OMP_SusC/RagA_CS"/>
</dbReference>
<comment type="similarity">
    <text evidence="7">Belongs to the TonB-dependent receptor family.</text>
</comment>
<dbReference type="EMBL" id="JBHTHY010000003">
    <property type="protein sequence ID" value="MFD0796788.1"/>
    <property type="molecule type" value="Genomic_DNA"/>
</dbReference>
<dbReference type="Gene3D" id="2.40.170.20">
    <property type="entry name" value="TonB-dependent receptor, beta-barrel domain"/>
    <property type="match status" value="1"/>
</dbReference>
<organism evidence="10 11">
    <name type="scientific">Maribacter chungangensis</name>
    <dbReference type="NCBI Taxonomy" id="1069117"/>
    <lineage>
        <taxon>Bacteria</taxon>
        <taxon>Pseudomonadati</taxon>
        <taxon>Bacteroidota</taxon>
        <taxon>Flavobacteriia</taxon>
        <taxon>Flavobacteriales</taxon>
        <taxon>Flavobacteriaceae</taxon>
        <taxon>Maribacter</taxon>
    </lineage>
</organism>
<keyword evidence="8" id="KW-0732">Signal</keyword>
<protein>
    <submittedName>
        <fullName evidence="10">SusC/RagA family TonB-linked outer membrane protein</fullName>
    </submittedName>
</protein>
<dbReference type="InterPro" id="IPR039426">
    <property type="entry name" value="TonB-dep_rcpt-like"/>
</dbReference>
<proteinExistence type="inferred from homology"/>
<evidence type="ECO:0000259" key="9">
    <source>
        <dbReference type="Pfam" id="PF07715"/>
    </source>
</evidence>
<keyword evidence="5 7" id="KW-0472">Membrane</keyword>
<evidence type="ECO:0000256" key="7">
    <source>
        <dbReference type="PROSITE-ProRule" id="PRU01360"/>
    </source>
</evidence>
<keyword evidence="3 7" id="KW-1134">Transmembrane beta strand</keyword>
<dbReference type="InterPro" id="IPR012910">
    <property type="entry name" value="Plug_dom"/>
</dbReference>
<dbReference type="NCBIfam" id="TIGR04056">
    <property type="entry name" value="OMP_RagA_SusC"/>
    <property type="match status" value="1"/>
</dbReference>
<dbReference type="Gene3D" id="2.60.40.1120">
    <property type="entry name" value="Carboxypeptidase-like, regulatory domain"/>
    <property type="match status" value="1"/>
</dbReference>
<evidence type="ECO:0000256" key="6">
    <source>
        <dbReference type="ARBA" id="ARBA00023237"/>
    </source>
</evidence>
<dbReference type="Gene3D" id="2.170.130.10">
    <property type="entry name" value="TonB-dependent receptor, plug domain"/>
    <property type="match status" value="1"/>
</dbReference>
<evidence type="ECO:0000256" key="1">
    <source>
        <dbReference type="ARBA" id="ARBA00004571"/>
    </source>
</evidence>
<dbReference type="InterPro" id="IPR037066">
    <property type="entry name" value="Plug_dom_sf"/>
</dbReference>